<dbReference type="EMBL" id="JACRJB010000067">
    <property type="protein sequence ID" value="MBI5132514.1"/>
    <property type="molecule type" value="Genomic_DNA"/>
</dbReference>
<evidence type="ECO:0000256" key="4">
    <source>
        <dbReference type="ARBA" id="ARBA00022840"/>
    </source>
</evidence>
<organism evidence="7 8">
    <name type="scientific">Rhodopseudomonas palustris</name>
    <dbReference type="NCBI Taxonomy" id="1076"/>
    <lineage>
        <taxon>Bacteria</taxon>
        <taxon>Pseudomonadati</taxon>
        <taxon>Pseudomonadota</taxon>
        <taxon>Alphaproteobacteria</taxon>
        <taxon>Hyphomicrobiales</taxon>
        <taxon>Nitrobacteraceae</taxon>
        <taxon>Rhodopseudomonas</taxon>
    </lineage>
</organism>
<dbReference type="PANTHER" id="PTHR46743">
    <property type="entry name" value="TEICHOIC ACIDS EXPORT ATP-BINDING PROTEIN TAGH"/>
    <property type="match status" value="1"/>
</dbReference>
<dbReference type="Pfam" id="PF00005">
    <property type="entry name" value="ABC_tran"/>
    <property type="match status" value="1"/>
</dbReference>
<dbReference type="InterPro" id="IPR050683">
    <property type="entry name" value="Bact_Polysacc_Export_ATP-bd"/>
</dbReference>
<comment type="similarity">
    <text evidence="1">Belongs to the ABC transporter superfamily.</text>
</comment>
<dbReference type="InterPro" id="IPR003439">
    <property type="entry name" value="ABC_transporter-like_ATP-bd"/>
</dbReference>
<dbReference type="SMART" id="SM00382">
    <property type="entry name" value="AAA"/>
    <property type="match status" value="1"/>
</dbReference>
<sequence length="252" mass="27193">MNLIELSDVGVDFVIYQGSGRSLKKTLLNAGTGGRLSHDAHHRTFVKALSGITLSLQAGDRLGLIGGNGAGKSTLLRVLAGVYEPTQGRVRVVGNVTPLFDISQGIDPDATGFDNIALRAAYLGMSRREIANVIDEIGEFTELGDYLDLPVRTYSAGMMLRLAFGVATTVKSDVLLLDEWIAVGDVGFLEKAQQRASSFVSRSKVMVVASHSEPVIRRLCNKVLWLRKGELAAFGDVDEIIKQYNAEQNVAA</sequence>
<evidence type="ECO:0000256" key="5">
    <source>
        <dbReference type="ARBA" id="ARBA00024722"/>
    </source>
</evidence>
<dbReference type="GO" id="GO:0016020">
    <property type="term" value="C:membrane"/>
    <property type="evidence" value="ECO:0007669"/>
    <property type="project" value="InterPro"/>
</dbReference>
<name>A0A933VWU0_RHOPL</name>
<accession>A0A933VWU0</accession>
<dbReference type="InterPro" id="IPR003593">
    <property type="entry name" value="AAA+_ATPase"/>
</dbReference>
<dbReference type="GO" id="GO:0140359">
    <property type="term" value="F:ABC-type transporter activity"/>
    <property type="evidence" value="ECO:0007669"/>
    <property type="project" value="InterPro"/>
</dbReference>
<dbReference type="GO" id="GO:0016887">
    <property type="term" value="F:ATP hydrolysis activity"/>
    <property type="evidence" value="ECO:0007669"/>
    <property type="project" value="InterPro"/>
</dbReference>
<evidence type="ECO:0000256" key="3">
    <source>
        <dbReference type="ARBA" id="ARBA00022741"/>
    </source>
</evidence>
<feature type="domain" description="ABC transporter" evidence="6">
    <location>
        <begin position="34"/>
        <end position="252"/>
    </location>
</feature>
<evidence type="ECO:0000313" key="8">
    <source>
        <dbReference type="Proteomes" id="UP000782519"/>
    </source>
</evidence>
<dbReference type="CDD" id="cd03220">
    <property type="entry name" value="ABC_KpsT_Wzt"/>
    <property type="match status" value="1"/>
</dbReference>
<evidence type="ECO:0000256" key="1">
    <source>
        <dbReference type="ARBA" id="ARBA00005417"/>
    </source>
</evidence>
<reference evidence="7" key="1">
    <citation type="submission" date="2020-07" db="EMBL/GenBank/DDBJ databases">
        <title>Huge and variable diversity of episymbiotic CPR bacteria and DPANN archaea in groundwater ecosystems.</title>
        <authorList>
            <person name="He C.Y."/>
            <person name="Keren R."/>
            <person name="Whittaker M."/>
            <person name="Farag I.F."/>
            <person name="Doudna J."/>
            <person name="Cate J.H.D."/>
            <person name="Banfield J.F."/>
        </authorList>
    </citation>
    <scope>NUCLEOTIDE SEQUENCE</scope>
    <source>
        <strain evidence="7">NC_groundwater_1818_Pr3_B-0.1um_66_35</strain>
    </source>
</reference>
<evidence type="ECO:0000313" key="7">
    <source>
        <dbReference type="EMBL" id="MBI5132514.1"/>
    </source>
</evidence>
<keyword evidence="4 7" id="KW-0067">ATP-binding</keyword>
<gene>
    <name evidence="7" type="ORF">HZA66_23995</name>
</gene>
<dbReference type="PANTHER" id="PTHR46743:SF2">
    <property type="entry name" value="TEICHOIC ACIDS EXPORT ATP-BINDING PROTEIN TAGH"/>
    <property type="match status" value="1"/>
</dbReference>
<dbReference type="SUPFAM" id="SSF52540">
    <property type="entry name" value="P-loop containing nucleoside triphosphate hydrolases"/>
    <property type="match status" value="1"/>
</dbReference>
<proteinExistence type="inferred from homology"/>
<keyword evidence="3" id="KW-0547">Nucleotide-binding</keyword>
<dbReference type="GO" id="GO:0005524">
    <property type="term" value="F:ATP binding"/>
    <property type="evidence" value="ECO:0007669"/>
    <property type="project" value="UniProtKB-KW"/>
</dbReference>
<comment type="caution">
    <text evidence="7">The sequence shown here is derived from an EMBL/GenBank/DDBJ whole genome shotgun (WGS) entry which is preliminary data.</text>
</comment>
<dbReference type="InterPro" id="IPR015860">
    <property type="entry name" value="ABC_transpr_TagH-like"/>
</dbReference>
<comment type="function">
    <text evidence="5">Involved in beta-(1--&gt;2)glucan export. Transmembrane domains (TMD) form a pore in the inner membrane and the ATP-binding domain (NBD) is responsible for energy generation.</text>
</comment>
<dbReference type="Gene3D" id="3.40.50.300">
    <property type="entry name" value="P-loop containing nucleotide triphosphate hydrolases"/>
    <property type="match status" value="1"/>
</dbReference>
<dbReference type="InterPro" id="IPR027417">
    <property type="entry name" value="P-loop_NTPase"/>
</dbReference>
<keyword evidence="2" id="KW-0813">Transport</keyword>
<dbReference type="PROSITE" id="PS50893">
    <property type="entry name" value="ABC_TRANSPORTER_2"/>
    <property type="match status" value="1"/>
</dbReference>
<protein>
    <submittedName>
        <fullName evidence="7">ABC transporter ATP-binding protein</fullName>
    </submittedName>
</protein>
<evidence type="ECO:0000256" key="2">
    <source>
        <dbReference type="ARBA" id="ARBA00022448"/>
    </source>
</evidence>
<dbReference type="Proteomes" id="UP000782519">
    <property type="component" value="Unassembled WGS sequence"/>
</dbReference>
<evidence type="ECO:0000259" key="6">
    <source>
        <dbReference type="PROSITE" id="PS50893"/>
    </source>
</evidence>
<dbReference type="AlphaFoldDB" id="A0A933VWU0"/>